<evidence type="ECO:0008006" key="3">
    <source>
        <dbReference type="Google" id="ProtNLM"/>
    </source>
</evidence>
<comment type="caution">
    <text evidence="1">The sequence shown here is derived from an EMBL/GenBank/DDBJ whole genome shotgun (WGS) entry which is preliminary data.</text>
</comment>
<dbReference type="RefSeq" id="WP_256307934.1">
    <property type="nucleotide sequence ID" value="NZ_JANHAW010000002.1"/>
</dbReference>
<protein>
    <recommendedName>
        <fullName evidence="3">Halobacterial output domain-containing protein</fullName>
    </recommendedName>
</protein>
<sequence>MSDSQPPDDRIDETTTWPELAIGLYDRLTGRGAEITYEFDEMSVEVPSGTGPDAEHATWHVDGTVRITTRERE</sequence>
<dbReference type="AlphaFoldDB" id="A0ABD6DQZ3"/>
<accession>A0ABD6DQZ3</accession>
<name>A0ABD6DQZ3_9EURY</name>
<reference evidence="1 2" key="1">
    <citation type="journal article" date="2019" name="Int. J. Syst. Evol. Microbiol.">
        <title>The Global Catalogue of Microorganisms (GCM) 10K type strain sequencing project: providing services to taxonomists for standard genome sequencing and annotation.</title>
        <authorList>
            <consortium name="The Broad Institute Genomics Platform"/>
            <consortium name="The Broad Institute Genome Sequencing Center for Infectious Disease"/>
            <person name="Wu L."/>
            <person name="Ma J."/>
        </authorList>
    </citation>
    <scope>NUCLEOTIDE SEQUENCE [LARGE SCALE GENOMIC DNA]</scope>
    <source>
        <strain evidence="1 2">CGMCC 1.10387</strain>
    </source>
</reference>
<proteinExistence type="predicted"/>
<evidence type="ECO:0000313" key="2">
    <source>
        <dbReference type="Proteomes" id="UP001597092"/>
    </source>
</evidence>
<dbReference type="Proteomes" id="UP001597092">
    <property type="component" value="Unassembled WGS sequence"/>
</dbReference>
<organism evidence="1 2">
    <name type="scientific">Halobellus litoreus</name>
    <dbReference type="NCBI Taxonomy" id="755310"/>
    <lineage>
        <taxon>Archaea</taxon>
        <taxon>Methanobacteriati</taxon>
        <taxon>Methanobacteriota</taxon>
        <taxon>Stenosarchaea group</taxon>
        <taxon>Halobacteria</taxon>
        <taxon>Halobacteriales</taxon>
        <taxon>Haloferacaceae</taxon>
        <taxon>Halobellus</taxon>
    </lineage>
</organism>
<gene>
    <name evidence="1" type="ORF">ACFSAS_03060</name>
</gene>
<evidence type="ECO:0000313" key="1">
    <source>
        <dbReference type="EMBL" id="MFD1684586.1"/>
    </source>
</evidence>
<keyword evidence="2" id="KW-1185">Reference proteome</keyword>
<dbReference type="EMBL" id="JBHUDP010000001">
    <property type="protein sequence ID" value="MFD1684586.1"/>
    <property type="molecule type" value="Genomic_DNA"/>
</dbReference>